<feature type="transmembrane region" description="Helical" evidence="9">
    <location>
        <begin position="149"/>
        <end position="180"/>
    </location>
</feature>
<evidence type="ECO:0000256" key="4">
    <source>
        <dbReference type="ARBA" id="ARBA00022475"/>
    </source>
</evidence>
<evidence type="ECO:0000256" key="3">
    <source>
        <dbReference type="ARBA" id="ARBA00022448"/>
    </source>
</evidence>
<feature type="transmembrane region" description="Helical" evidence="9">
    <location>
        <begin position="108"/>
        <end position="129"/>
    </location>
</feature>
<dbReference type="PATRIC" id="fig|1224163.3.peg.101"/>
<dbReference type="AlphaFoldDB" id="S5TFZ6"/>
<keyword evidence="7 9" id="KW-0472">Membrane</keyword>
<feature type="compositionally biased region" description="Low complexity" evidence="8">
    <location>
        <begin position="7"/>
        <end position="21"/>
    </location>
</feature>
<dbReference type="Proteomes" id="UP000015388">
    <property type="component" value="Chromosome"/>
</dbReference>
<protein>
    <submittedName>
        <fullName evidence="10">ABC transporter transmembrane protein</fullName>
    </submittedName>
</protein>
<dbReference type="FunFam" id="1.10.3470.10:FF:000001">
    <property type="entry name" value="Vitamin B12 ABC transporter permease BtuC"/>
    <property type="match status" value="1"/>
</dbReference>
<gene>
    <name evidence="10" type="ORF">B841_00500</name>
</gene>
<organism evidence="10 11">
    <name type="scientific">Corynebacterium maris DSM 45190</name>
    <dbReference type="NCBI Taxonomy" id="1224163"/>
    <lineage>
        <taxon>Bacteria</taxon>
        <taxon>Bacillati</taxon>
        <taxon>Actinomycetota</taxon>
        <taxon>Actinomycetes</taxon>
        <taxon>Mycobacteriales</taxon>
        <taxon>Corynebacteriaceae</taxon>
        <taxon>Corynebacterium</taxon>
    </lineage>
</organism>
<evidence type="ECO:0000256" key="9">
    <source>
        <dbReference type="SAM" id="Phobius"/>
    </source>
</evidence>
<keyword evidence="11" id="KW-1185">Reference proteome</keyword>
<dbReference type="eggNOG" id="COG0609">
    <property type="taxonomic scope" value="Bacteria"/>
</dbReference>
<name>S5TFZ6_9CORY</name>
<dbReference type="GO" id="GO:0022857">
    <property type="term" value="F:transmembrane transporter activity"/>
    <property type="evidence" value="ECO:0007669"/>
    <property type="project" value="InterPro"/>
</dbReference>
<keyword evidence="5 9" id="KW-0812">Transmembrane</keyword>
<keyword evidence="3" id="KW-0813">Transport</keyword>
<evidence type="ECO:0000256" key="1">
    <source>
        <dbReference type="ARBA" id="ARBA00004651"/>
    </source>
</evidence>
<feature type="transmembrane region" description="Helical" evidence="9">
    <location>
        <begin position="282"/>
        <end position="309"/>
    </location>
</feature>
<evidence type="ECO:0000256" key="6">
    <source>
        <dbReference type="ARBA" id="ARBA00022989"/>
    </source>
</evidence>
<dbReference type="OrthoDB" id="9782305at2"/>
<sequence length="380" mass="38730">MSVTHLTSPAPSTTDPAPVVPASASTLADRAERARARRNVLIVTAFAVALALTAVAALGVGRLAVPFGTAAAVIVDQLAGLVGLDTSLAAEATAAEASAVWLIRAPRVVLAIVVGAALAVSGAVLQSLFRNPLVSPDVIGVSSAASFGGVLTILLGVGGVWLVSGAFVAGLVAALLVLALGRLRTGSPILTIVLGGIVISALFNALVSLVTYLADPYTTLPSITFWLMGSFASTTWSHAATAVLPILPCLLVVFALRWRVNLLSLGDDEARSLGVRPERLRMLLIVTVSLLTAATVAVAGVIGWVGLVIPHLVRLVLGSDNRVLLPASALLGGLYLLLMDTLARSVVEVEIPVGILTAIIGAPVFVFLLVGKAKGGISRA</sequence>
<feature type="transmembrane region" description="Helical" evidence="9">
    <location>
        <begin position="40"/>
        <end position="61"/>
    </location>
</feature>
<comment type="similarity">
    <text evidence="2">Belongs to the binding-protein-dependent transport system permease family. FecCD subfamily.</text>
</comment>
<dbReference type="STRING" id="1224163.B841_00500"/>
<evidence type="ECO:0000313" key="10">
    <source>
        <dbReference type="EMBL" id="AGS33583.1"/>
    </source>
</evidence>
<dbReference type="Gene3D" id="1.10.3470.10">
    <property type="entry name" value="ABC transporter involved in vitamin B12 uptake, BtuC"/>
    <property type="match status" value="1"/>
</dbReference>
<accession>S5TFZ6</accession>
<dbReference type="PANTHER" id="PTHR30472:SF70">
    <property type="entry name" value="MOLYBDATE IMPORT SYSTEM PERMEASE PROTEIN MOLB"/>
    <property type="match status" value="1"/>
</dbReference>
<evidence type="ECO:0000256" key="7">
    <source>
        <dbReference type="ARBA" id="ARBA00023136"/>
    </source>
</evidence>
<feature type="transmembrane region" description="Helical" evidence="9">
    <location>
        <begin position="234"/>
        <end position="256"/>
    </location>
</feature>
<proteinExistence type="inferred from homology"/>
<dbReference type="CDD" id="cd06550">
    <property type="entry name" value="TM_ABC_iron-siderophores_like"/>
    <property type="match status" value="1"/>
</dbReference>
<reference evidence="10 11" key="1">
    <citation type="submission" date="2012-11" db="EMBL/GenBank/DDBJ databases">
        <title>The complete genome sequence of Corynebacterium maris Coryn-1 (=DSM 45190).</title>
        <authorList>
            <person name="Schaffert L."/>
            <person name="Albersmeier A."/>
            <person name="Kalinowski J."/>
            <person name="Ruckert C."/>
        </authorList>
    </citation>
    <scope>NUCLEOTIDE SEQUENCE [LARGE SCALE GENOMIC DNA]</scope>
    <source>
        <strain evidence="11">Coryn-1</strain>
    </source>
</reference>
<comment type="subcellular location">
    <subcellularLocation>
        <location evidence="1">Cell membrane</location>
        <topology evidence="1">Multi-pass membrane protein</topology>
    </subcellularLocation>
</comment>
<dbReference type="HOGENOM" id="CLU_013016_0_2_11"/>
<dbReference type="RefSeq" id="WP_020933518.1">
    <property type="nucleotide sequence ID" value="NC_021915.1"/>
</dbReference>
<evidence type="ECO:0000256" key="2">
    <source>
        <dbReference type="ARBA" id="ARBA00007935"/>
    </source>
</evidence>
<dbReference type="KEGG" id="cmd:B841_00500"/>
<feature type="transmembrane region" description="Helical" evidence="9">
    <location>
        <begin position="192"/>
        <end position="214"/>
    </location>
</feature>
<evidence type="ECO:0000256" key="5">
    <source>
        <dbReference type="ARBA" id="ARBA00022692"/>
    </source>
</evidence>
<evidence type="ECO:0000256" key="8">
    <source>
        <dbReference type="SAM" id="MobiDB-lite"/>
    </source>
</evidence>
<evidence type="ECO:0000313" key="11">
    <source>
        <dbReference type="Proteomes" id="UP000015388"/>
    </source>
</evidence>
<dbReference type="InterPro" id="IPR037294">
    <property type="entry name" value="ABC_BtuC-like"/>
</dbReference>
<keyword evidence="4" id="KW-1003">Cell membrane</keyword>
<keyword evidence="6 9" id="KW-1133">Transmembrane helix</keyword>
<dbReference type="Pfam" id="PF01032">
    <property type="entry name" value="FecCD"/>
    <property type="match status" value="1"/>
</dbReference>
<dbReference type="GO" id="GO:0005886">
    <property type="term" value="C:plasma membrane"/>
    <property type="evidence" value="ECO:0007669"/>
    <property type="project" value="UniProtKB-SubCell"/>
</dbReference>
<dbReference type="InterPro" id="IPR000522">
    <property type="entry name" value="ABC_transptr_permease_BtuC"/>
</dbReference>
<dbReference type="EMBL" id="CP003924">
    <property type="protein sequence ID" value="AGS33583.1"/>
    <property type="molecule type" value="Genomic_DNA"/>
</dbReference>
<dbReference type="GO" id="GO:0033214">
    <property type="term" value="P:siderophore-iron import into cell"/>
    <property type="evidence" value="ECO:0007669"/>
    <property type="project" value="TreeGrafter"/>
</dbReference>
<feature type="transmembrane region" description="Helical" evidence="9">
    <location>
        <begin position="351"/>
        <end position="370"/>
    </location>
</feature>
<dbReference type="PANTHER" id="PTHR30472">
    <property type="entry name" value="FERRIC ENTEROBACTIN TRANSPORT SYSTEM PERMEASE PROTEIN"/>
    <property type="match status" value="1"/>
</dbReference>
<dbReference type="SUPFAM" id="SSF81345">
    <property type="entry name" value="ABC transporter involved in vitamin B12 uptake, BtuC"/>
    <property type="match status" value="1"/>
</dbReference>
<feature type="region of interest" description="Disordered" evidence="8">
    <location>
        <begin position="1"/>
        <end position="21"/>
    </location>
</feature>